<keyword evidence="10" id="KW-0482">Metalloprotease</keyword>
<dbReference type="EMBL" id="CP026118">
    <property type="protein sequence ID" value="QAS54058.1"/>
    <property type="molecule type" value="Genomic_DNA"/>
</dbReference>
<dbReference type="GO" id="GO:0008237">
    <property type="term" value="F:metallopeptidase activity"/>
    <property type="evidence" value="ECO:0007669"/>
    <property type="project" value="UniProtKB-KW"/>
</dbReference>
<evidence type="ECO:0000256" key="6">
    <source>
        <dbReference type="ARBA" id="ARBA00022723"/>
    </source>
</evidence>
<dbReference type="PANTHER" id="PTHR39188:SF3">
    <property type="entry name" value="STAGE IV SPORULATION PROTEIN FB"/>
    <property type="match status" value="1"/>
</dbReference>
<proteinExistence type="inferred from homology"/>
<evidence type="ECO:0000256" key="8">
    <source>
        <dbReference type="ARBA" id="ARBA00022833"/>
    </source>
</evidence>
<evidence type="ECO:0000256" key="2">
    <source>
        <dbReference type="ARBA" id="ARBA00004141"/>
    </source>
</evidence>
<keyword evidence="7" id="KW-0378">Hydrolase</keyword>
<dbReference type="GO" id="GO:0046872">
    <property type="term" value="F:metal ion binding"/>
    <property type="evidence" value="ECO:0007669"/>
    <property type="project" value="UniProtKB-KW"/>
</dbReference>
<sequence length="285" mass="33621">MKVLKLRETIHIHPLFFLLAISAFLTGAIYEFIVIFSIVFIHELGHFLVAKHYNWRITKMEIWLFGGAVVSEEHNTRPFKEQVHVILAGPFQHVWIFVLLFIIQFTAGPHSLISTAVLYNGIILLFNLLPIWPLDGGKLLFYISNQLLTLRQSQIVTLMFSLGIMFIAGGWLFLESRWTLATILLTAFLFIENGLEWKRRSYTQMRYLLYCAYQERPPMKTKYIKVEQDTLVRDVLKNIRCNCHHKYVLKQPPRFYIVDEQECLRAFFERKQAQLRIRDIQKVAL</sequence>
<comment type="subcellular location">
    <subcellularLocation>
        <location evidence="2">Membrane</location>
        <topology evidence="2">Multi-pass membrane protein</topology>
    </subcellularLocation>
</comment>
<dbReference type="RefSeq" id="WP_128526330.1">
    <property type="nucleotide sequence ID" value="NZ_CANLVY010000006.1"/>
</dbReference>
<organism evidence="14 15">
    <name type="scientific">Halobacillus litoralis</name>
    <dbReference type="NCBI Taxonomy" id="45668"/>
    <lineage>
        <taxon>Bacteria</taxon>
        <taxon>Bacillati</taxon>
        <taxon>Bacillota</taxon>
        <taxon>Bacilli</taxon>
        <taxon>Bacillales</taxon>
        <taxon>Bacillaceae</taxon>
        <taxon>Halobacillus</taxon>
    </lineage>
</organism>
<dbReference type="PANTHER" id="PTHR39188">
    <property type="entry name" value="MEMBRANE-ASSOCIATED ZINC METALLOPROTEASE M50B"/>
    <property type="match status" value="1"/>
</dbReference>
<protein>
    <submittedName>
        <fullName evidence="14">Stage IV sporulation protein FB</fullName>
    </submittedName>
</protein>
<dbReference type="KEGG" id="hli:HLI_18510"/>
<feature type="transmembrane region" description="Helical" evidence="12">
    <location>
        <begin position="180"/>
        <end position="197"/>
    </location>
</feature>
<feature type="transmembrane region" description="Helical" evidence="12">
    <location>
        <begin position="155"/>
        <end position="174"/>
    </location>
</feature>
<evidence type="ECO:0000259" key="13">
    <source>
        <dbReference type="Pfam" id="PF02163"/>
    </source>
</evidence>
<evidence type="ECO:0000256" key="12">
    <source>
        <dbReference type="SAM" id="Phobius"/>
    </source>
</evidence>
<feature type="transmembrane region" description="Helical" evidence="12">
    <location>
        <begin position="12"/>
        <end position="41"/>
    </location>
</feature>
<feature type="domain" description="Peptidase M50" evidence="13">
    <location>
        <begin position="107"/>
        <end position="165"/>
    </location>
</feature>
<evidence type="ECO:0000256" key="3">
    <source>
        <dbReference type="ARBA" id="ARBA00007931"/>
    </source>
</evidence>
<evidence type="ECO:0000313" key="15">
    <source>
        <dbReference type="Proteomes" id="UP000287756"/>
    </source>
</evidence>
<keyword evidence="8" id="KW-0862">Zinc</keyword>
<dbReference type="InterPro" id="IPR008915">
    <property type="entry name" value="Peptidase_M50"/>
</dbReference>
<feature type="transmembrane region" description="Helical" evidence="12">
    <location>
        <begin position="83"/>
        <end position="106"/>
    </location>
</feature>
<keyword evidence="4" id="KW-0645">Protease</keyword>
<evidence type="ECO:0000256" key="1">
    <source>
        <dbReference type="ARBA" id="ARBA00001947"/>
    </source>
</evidence>
<evidence type="ECO:0000256" key="11">
    <source>
        <dbReference type="ARBA" id="ARBA00023136"/>
    </source>
</evidence>
<dbReference type="Proteomes" id="UP000287756">
    <property type="component" value="Chromosome"/>
</dbReference>
<dbReference type="AlphaFoldDB" id="A0A410MH94"/>
<dbReference type="OrthoDB" id="166377at2"/>
<dbReference type="GO" id="GO:0016020">
    <property type="term" value="C:membrane"/>
    <property type="evidence" value="ECO:0007669"/>
    <property type="project" value="UniProtKB-SubCell"/>
</dbReference>
<feature type="domain" description="Peptidase M50" evidence="13">
    <location>
        <begin position="32"/>
        <end position="105"/>
    </location>
</feature>
<evidence type="ECO:0000256" key="10">
    <source>
        <dbReference type="ARBA" id="ARBA00023049"/>
    </source>
</evidence>
<gene>
    <name evidence="14" type="ORF">HLI_18510</name>
</gene>
<dbReference type="GO" id="GO:0006508">
    <property type="term" value="P:proteolysis"/>
    <property type="evidence" value="ECO:0007669"/>
    <property type="project" value="UniProtKB-KW"/>
</dbReference>
<evidence type="ECO:0000256" key="5">
    <source>
        <dbReference type="ARBA" id="ARBA00022692"/>
    </source>
</evidence>
<comment type="cofactor">
    <cofactor evidence="1">
        <name>Zn(2+)</name>
        <dbReference type="ChEBI" id="CHEBI:29105"/>
    </cofactor>
</comment>
<comment type="similarity">
    <text evidence="3">Belongs to the peptidase M50B family.</text>
</comment>
<keyword evidence="5 12" id="KW-0812">Transmembrane</keyword>
<name>A0A410MH94_9BACI</name>
<reference evidence="14 15" key="1">
    <citation type="submission" date="2018-01" db="EMBL/GenBank/DDBJ databases">
        <title>The whole genome sequencing and assembly of Halobacillus litoralis ERB031 strain.</title>
        <authorList>
            <person name="Lee S.-J."/>
            <person name="Park M.-K."/>
            <person name="Kim J.-Y."/>
            <person name="Lee Y.-J."/>
            <person name="Yi H."/>
            <person name="Bahn Y.-S."/>
            <person name="Kim J.F."/>
            <person name="Lee D.-W."/>
        </authorList>
    </citation>
    <scope>NUCLEOTIDE SEQUENCE [LARGE SCALE GENOMIC DNA]</scope>
    <source>
        <strain evidence="14 15">ERB 031</strain>
    </source>
</reference>
<evidence type="ECO:0000256" key="9">
    <source>
        <dbReference type="ARBA" id="ARBA00022989"/>
    </source>
</evidence>
<evidence type="ECO:0000313" key="14">
    <source>
        <dbReference type="EMBL" id="QAS54058.1"/>
    </source>
</evidence>
<accession>A0A410MH94</accession>
<evidence type="ECO:0000256" key="4">
    <source>
        <dbReference type="ARBA" id="ARBA00022670"/>
    </source>
</evidence>
<evidence type="ECO:0000256" key="7">
    <source>
        <dbReference type="ARBA" id="ARBA00022801"/>
    </source>
</evidence>
<keyword evidence="11 12" id="KW-0472">Membrane</keyword>
<dbReference type="Pfam" id="PF02163">
    <property type="entry name" value="Peptidase_M50"/>
    <property type="match status" value="2"/>
</dbReference>
<keyword evidence="6" id="KW-0479">Metal-binding</keyword>
<keyword evidence="9 12" id="KW-1133">Transmembrane helix</keyword>
<feature type="transmembrane region" description="Helical" evidence="12">
    <location>
        <begin position="112"/>
        <end position="134"/>
    </location>
</feature>